<sequence>MINYAIRLILVGLVVFQIPNILPEIFVDSITTAIIVALVMSILNTFVKPILTILSLPITILTLGLFYFVITVLIVYICDALISGFAVTGFIQPLIFSFILGIVNSLVGSFQK</sequence>
<gene>
    <name evidence="2" type="ORF">DJ013_17570</name>
</gene>
<organism evidence="2 3">
    <name type="scientific">Arcticibacterium luteifluviistationis</name>
    <dbReference type="NCBI Taxonomy" id="1784714"/>
    <lineage>
        <taxon>Bacteria</taxon>
        <taxon>Pseudomonadati</taxon>
        <taxon>Bacteroidota</taxon>
        <taxon>Cytophagia</taxon>
        <taxon>Cytophagales</taxon>
        <taxon>Leadbetterellaceae</taxon>
        <taxon>Arcticibacterium</taxon>
    </lineage>
</organism>
<dbReference type="RefSeq" id="WP_111373250.1">
    <property type="nucleotide sequence ID" value="NZ_CP029480.1"/>
</dbReference>
<proteinExistence type="predicted"/>
<keyword evidence="1" id="KW-0812">Transmembrane</keyword>
<name>A0A2Z4GEV8_9BACT</name>
<evidence type="ECO:0000313" key="3">
    <source>
        <dbReference type="Proteomes" id="UP000249873"/>
    </source>
</evidence>
<dbReference type="OrthoDB" id="6402664at2"/>
<dbReference type="PANTHER" id="PTHR37309:SF1">
    <property type="entry name" value="SLR0284 PROTEIN"/>
    <property type="match status" value="1"/>
</dbReference>
<keyword evidence="3" id="KW-1185">Reference proteome</keyword>
<dbReference type="InterPro" id="IPR007165">
    <property type="entry name" value="Phage_holin_4_2"/>
</dbReference>
<protein>
    <recommendedName>
        <fullName evidence="4">Phage holin family protein</fullName>
    </recommendedName>
</protein>
<feature type="transmembrane region" description="Helical" evidence="1">
    <location>
        <begin position="58"/>
        <end position="77"/>
    </location>
</feature>
<reference evidence="2 3" key="1">
    <citation type="submission" date="2018-05" db="EMBL/GenBank/DDBJ databases">
        <title>Complete genome sequence of Arcticibacterium luteifluviistationis SM1504T, a cytophagaceae bacterium isolated from Arctic surface seawater.</title>
        <authorList>
            <person name="Li Y."/>
            <person name="Qin Q.-L."/>
        </authorList>
    </citation>
    <scope>NUCLEOTIDE SEQUENCE [LARGE SCALE GENOMIC DNA]</scope>
    <source>
        <strain evidence="2 3">SM1504</strain>
    </source>
</reference>
<evidence type="ECO:0008006" key="4">
    <source>
        <dbReference type="Google" id="ProtNLM"/>
    </source>
</evidence>
<accession>A0A2Z4GEV8</accession>
<dbReference type="PANTHER" id="PTHR37309">
    <property type="entry name" value="SLR0284 PROTEIN"/>
    <property type="match status" value="1"/>
</dbReference>
<dbReference type="AlphaFoldDB" id="A0A2Z4GEV8"/>
<dbReference type="KEGG" id="als:DJ013_17570"/>
<feature type="transmembrane region" description="Helical" evidence="1">
    <location>
        <begin position="33"/>
        <end position="51"/>
    </location>
</feature>
<keyword evidence="1" id="KW-1133">Transmembrane helix</keyword>
<feature type="transmembrane region" description="Helical" evidence="1">
    <location>
        <begin position="83"/>
        <end position="107"/>
    </location>
</feature>
<dbReference type="Pfam" id="PF04020">
    <property type="entry name" value="Phage_holin_4_2"/>
    <property type="match status" value="1"/>
</dbReference>
<dbReference type="Proteomes" id="UP000249873">
    <property type="component" value="Chromosome"/>
</dbReference>
<evidence type="ECO:0000256" key="1">
    <source>
        <dbReference type="SAM" id="Phobius"/>
    </source>
</evidence>
<evidence type="ECO:0000313" key="2">
    <source>
        <dbReference type="EMBL" id="AWV99882.1"/>
    </source>
</evidence>
<dbReference type="EMBL" id="CP029480">
    <property type="protein sequence ID" value="AWV99882.1"/>
    <property type="molecule type" value="Genomic_DNA"/>
</dbReference>
<keyword evidence="1" id="KW-0472">Membrane</keyword>